<evidence type="ECO:0008006" key="3">
    <source>
        <dbReference type="Google" id="ProtNLM"/>
    </source>
</evidence>
<keyword evidence="2" id="KW-1185">Reference proteome</keyword>
<sequence length="153" mass="15303">MNRSRRGLSAPALWLALAACGGGDDGEQAAVAACAAAESTAACEAVTGSEYRCAWVRSVVVTGNCETADELRCVPFATPHAGPPACLPIPGCQASQPGQPGRLIAPGFREEAPGVAALVDVCFQDALGYESCESGEAAAAAHPACACVCDPAP</sequence>
<reference evidence="1" key="1">
    <citation type="submission" date="2022-11" db="EMBL/GenBank/DDBJ databases">
        <title>Minimal conservation of predation-associated metabolite biosynthetic gene clusters underscores biosynthetic potential of Myxococcota including descriptions for ten novel species: Archangium lansinium sp. nov., Myxococcus landrumus sp. nov., Nannocystis bai.</title>
        <authorList>
            <person name="Ahearne A."/>
            <person name="Stevens C."/>
            <person name="Dowd S."/>
        </authorList>
    </citation>
    <scope>NUCLEOTIDE SEQUENCE</scope>
    <source>
        <strain evidence="1">Fl3</strain>
    </source>
</reference>
<proteinExistence type="predicted"/>
<dbReference type="EMBL" id="CP114040">
    <property type="protein sequence ID" value="WAS97293.1"/>
    <property type="molecule type" value="Genomic_DNA"/>
</dbReference>
<name>A0ABY7HDU2_9BACT</name>
<evidence type="ECO:0000313" key="1">
    <source>
        <dbReference type="EMBL" id="WAS97293.1"/>
    </source>
</evidence>
<dbReference type="PROSITE" id="PS51257">
    <property type="entry name" value="PROKAR_LIPOPROTEIN"/>
    <property type="match status" value="1"/>
</dbReference>
<dbReference type="Proteomes" id="UP001164459">
    <property type="component" value="Chromosome"/>
</dbReference>
<organism evidence="1 2">
    <name type="scientific">Nannocystis punicea</name>
    <dbReference type="NCBI Taxonomy" id="2995304"/>
    <lineage>
        <taxon>Bacteria</taxon>
        <taxon>Pseudomonadati</taxon>
        <taxon>Myxococcota</taxon>
        <taxon>Polyangia</taxon>
        <taxon>Nannocystales</taxon>
        <taxon>Nannocystaceae</taxon>
        <taxon>Nannocystis</taxon>
    </lineage>
</organism>
<gene>
    <name evidence="1" type="ORF">O0S08_14185</name>
</gene>
<evidence type="ECO:0000313" key="2">
    <source>
        <dbReference type="Proteomes" id="UP001164459"/>
    </source>
</evidence>
<protein>
    <recommendedName>
        <fullName evidence="3">Lipoprotein</fullName>
    </recommendedName>
</protein>
<accession>A0ABY7HDU2</accession>
<dbReference type="RefSeq" id="WP_269039656.1">
    <property type="nucleotide sequence ID" value="NZ_CP114040.1"/>
</dbReference>